<evidence type="ECO:0000256" key="3">
    <source>
        <dbReference type="ARBA" id="ARBA00022960"/>
    </source>
</evidence>
<evidence type="ECO:0000313" key="7">
    <source>
        <dbReference type="EMBL" id="HIQ96562.1"/>
    </source>
</evidence>
<accession>A0A9D1D0Y7</accession>
<dbReference type="PANTHER" id="PTHR34138:SF1">
    <property type="entry name" value="CELL SHAPE-DETERMINING PROTEIN MREC"/>
    <property type="match status" value="1"/>
</dbReference>
<dbReference type="NCBIfam" id="TIGR00219">
    <property type="entry name" value="mreC"/>
    <property type="match status" value="1"/>
</dbReference>
<dbReference type="InterPro" id="IPR042177">
    <property type="entry name" value="Cell/Rod_1"/>
</dbReference>
<feature type="region of interest" description="Disordered" evidence="5">
    <location>
        <begin position="206"/>
        <end position="259"/>
    </location>
</feature>
<feature type="domain" description="Rod shape-determining protein MreC beta-barrel core" evidence="6">
    <location>
        <begin position="45"/>
        <end position="196"/>
    </location>
</feature>
<dbReference type="EMBL" id="DVFT01000126">
    <property type="protein sequence ID" value="HIQ96562.1"/>
    <property type="molecule type" value="Genomic_DNA"/>
</dbReference>
<evidence type="ECO:0000259" key="6">
    <source>
        <dbReference type="Pfam" id="PF04085"/>
    </source>
</evidence>
<dbReference type="Gene3D" id="2.40.10.340">
    <property type="entry name" value="Rod shape-determining protein MreC, domain 1"/>
    <property type="match status" value="1"/>
</dbReference>
<reference evidence="7" key="1">
    <citation type="submission" date="2020-10" db="EMBL/GenBank/DDBJ databases">
        <authorList>
            <person name="Gilroy R."/>
        </authorList>
    </citation>
    <scope>NUCLEOTIDE SEQUENCE</scope>
    <source>
        <strain evidence="7">ChiSjej3B21-11622</strain>
    </source>
</reference>
<dbReference type="InterPro" id="IPR007221">
    <property type="entry name" value="MreC"/>
</dbReference>
<dbReference type="Gene3D" id="2.40.10.350">
    <property type="entry name" value="Rod shape-determining protein MreC, domain 2"/>
    <property type="match status" value="1"/>
</dbReference>
<dbReference type="GO" id="GO:0005886">
    <property type="term" value="C:plasma membrane"/>
    <property type="evidence" value="ECO:0007669"/>
    <property type="project" value="TreeGrafter"/>
</dbReference>
<reference evidence="7" key="2">
    <citation type="journal article" date="2021" name="PeerJ">
        <title>Extensive microbial diversity within the chicken gut microbiome revealed by metagenomics and culture.</title>
        <authorList>
            <person name="Gilroy R."/>
            <person name="Ravi A."/>
            <person name="Getino M."/>
            <person name="Pursley I."/>
            <person name="Horton D.L."/>
            <person name="Alikhan N.F."/>
            <person name="Baker D."/>
            <person name="Gharbi K."/>
            <person name="Hall N."/>
            <person name="Watson M."/>
            <person name="Adriaenssens E.M."/>
            <person name="Foster-Nyarko E."/>
            <person name="Jarju S."/>
            <person name="Secka A."/>
            <person name="Antonio M."/>
            <person name="Oren A."/>
            <person name="Chaudhuri R.R."/>
            <person name="La Ragione R."/>
            <person name="Hildebrand F."/>
            <person name="Pallen M.J."/>
        </authorList>
    </citation>
    <scope>NUCLEOTIDE SEQUENCE</scope>
    <source>
        <strain evidence="7">ChiSjej3B21-11622</strain>
    </source>
</reference>
<dbReference type="InterPro" id="IPR055342">
    <property type="entry name" value="MreC_beta-barrel_core"/>
</dbReference>
<organism evidence="7 8">
    <name type="scientific">Candidatus Limivivens merdigallinarum</name>
    <dbReference type="NCBI Taxonomy" id="2840859"/>
    <lineage>
        <taxon>Bacteria</taxon>
        <taxon>Bacillati</taxon>
        <taxon>Bacillota</taxon>
        <taxon>Clostridia</taxon>
        <taxon>Lachnospirales</taxon>
        <taxon>Lachnospiraceae</taxon>
        <taxon>Lachnospiraceae incertae sedis</taxon>
        <taxon>Candidatus Limivivens</taxon>
    </lineage>
</organism>
<name>A0A9D1D0Y7_9FIRM</name>
<comment type="similarity">
    <text evidence="1">Belongs to the MreC family.</text>
</comment>
<gene>
    <name evidence="7" type="primary">mreC</name>
    <name evidence="7" type="ORF">IAB26_08365</name>
</gene>
<feature type="non-terminal residue" evidence="7">
    <location>
        <position position="1"/>
    </location>
</feature>
<proteinExistence type="inferred from homology"/>
<evidence type="ECO:0000256" key="2">
    <source>
        <dbReference type="ARBA" id="ARBA00013855"/>
    </source>
</evidence>
<evidence type="ECO:0000256" key="1">
    <source>
        <dbReference type="ARBA" id="ARBA00009369"/>
    </source>
</evidence>
<sequence length="259" mass="27959">ALQEKVDQLTAENTALLADREEKERLEQQLELNSQYDYDQVGARIIARDDGNWFNVFTIDKGSNDGIQVDYNVISNGALVGIVTSVGPNYATVRSIIDDNSNVSAMVTSTEDTCIIAGDLSLIDEGKINLVNLTDSKDRVTVGDKVVTSDVSSRYLPGILIGYISEISMDSNNLTKSGYITPVVDFQHLREVVVIKELKSVEGAEEALNAEADTTEEAGASQDSTSSGTESGETEEETNASVSETQTETSVSEDQTEAQ</sequence>
<dbReference type="GO" id="GO:0008360">
    <property type="term" value="P:regulation of cell shape"/>
    <property type="evidence" value="ECO:0007669"/>
    <property type="project" value="UniProtKB-KW"/>
</dbReference>
<comment type="caution">
    <text evidence="7">The sequence shown here is derived from an EMBL/GenBank/DDBJ whole genome shotgun (WGS) entry which is preliminary data.</text>
</comment>
<dbReference type="PANTHER" id="PTHR34138">
    <property type="entry name" value="CELL SHAPE-DETERMINING PROTEIN MREC"/>
    <property type="match status" value="1"/>
</dbReference>
<feature type="compositionally biased region" description="Low complexity" evidence="5">
    <location>
        <begin position="241"/>
        <end position="253"/>
    </location>
</feature>
<dbReference type="InterPro" id="IPR042175">
    <property type="entry name" value="Cell/Rod_MreC_2"/>
</dbReference>
<dbReference type="Proteomes" id="UP000886886">
    <property type="component" value="Unassembled WGS sequence"/>
</dbReference>
<evidence type="ECO:0000313" key="8">
    <source>
        <dbReference type="Proteomes" id="UP000886886"/>
    </source>
</evidence>
<evidence type="ECO:0000256" key="4">
    <source>
        <dbReference type="ARBA" id="ARBA00032089"/>
    </source>
</evidence>
<protein>
    <recommendedName>
        <fullName evidence="2">Cell shape-determining protein MreC</fullName>
    </recommendedName>
    <alternativeName>
        <fullName evidence="4">Cell shape protein MreC</fullName>
    </alternativeName>
</protein>
<keyword evidence="3" id="KW-0133">Cell shape</keyword>
<evidence type="ECO:0000256" key="5">
    <source>
        <dbReference type="SAM" id="MobiDB-lite"/>
    </source>
</evidence>
<dbReference type="Pfam" id="PF04085">
    <property type="entry name" value="MreC"/>
    <property type="match status" value="1"/>
</dbReference>
<dbReference type="AlphaFoldDB" id="A0A9D1D0Y7"/>